<gene>
    <name evidence="2" type="ORF">ACFS29_10595</name>
</gene>
<dbReference type="SMART" id="SM01235">
    <property type="entry name" value="Haem_bd"/>
    <property type="match status" value="1"/>
</dbReference>
<protein>
    <submittedName>
        <fullName evidence="2">Heme-binding domain-containing protein</fullName>
    </submittedName>
</protein>
<evidence type="ECO:0000259" key="1">
    <source>
        <dbReference type="SMART" id="SM01235"/>
    </source>
</evidence>
<comment type="caution">
    <text evidence="2">The sequence shown here is derived from an EMBL/GenBank/DDBJ whole genome shotgun (WGS) entry which is preliminary data.</text>
</comment>
<accession>A0ABW5ZT16</accession>
<dbReference type="Proteomes" id="UP001597548">
    <property type="component" value="Unassembled WGS sequence"/>
</dbReference>
<evidence type="ECO:0000313" key="3">
    <source>
        <dbReference type="Proteomes" id="UP001597548"/>
    </source>
</evidence>
<sequence length="157" mass="18145">MKIIKKILVALLIVFIIMQFFGPDINEGDITTVDAFIADTNPPSDVKAILESTCYDCHSDVTTYPWYNKITPVNYWLADHIKDGKKHFNLSAWNDYDLKKKDHKMDELIEEVEEKKMPLESYTYTHGDANLTDEQIAAVVAWGKDVRVKYQEQLKAE</sequence>
<dbReference type="InterPro" id="IPR036909">
    <property type="entry name" value="Cyt_c-like_dom_sf"/>
</dbReference>
<dbReference type="RefSeq" id="WP_194508098.1">
    <property type="nucleotide sequence ID" value="NZ_JADILU010000004.1"/>
</dbReference>
<feature type="domain" description="Haem-binding" evidence="1">
    <location>
        <begin position="12"/>
        <end position="147"/>
    </location>
</feature>
<dbReference type="Pfam" id="PF14376">
    <property type="entry name" value="Haem_bd"/>
    <property type="match status" value="1"/>
</dbReference>
<evidence type="ECO:0000313" key="2">
    <source>
        <dbReference type="EMBL" id="MFD2916087.1"/>
    </source>
</evidence>
<keyword evidence="3" id="KW-1185">Reference proteome</keyword>
<dbReference type="EMBL" id="JBHUOS010000009">
    <property type="protein sequence ID" value="MFD2916087.1"/>
    <property type="molecule type" value="Genomic_DNA"/>
</dbReference>
<proteinExistence type="predicted"/>
<organism evidence="2 3">
    <name type="scientific">Psychroserpens luteus</name>
    <dbReference type="NCBI Taxonomy" id="1434066"/>
    <lineage>
        <taxon>Bacteria</taxon>
        <taxon>Pseudomonadati</taxon>
        <taxon>Bacteroidota</taxon>
        <taxon>Flavobacteriia</taxon>
        <taxon>Flavobacteriales</taxon>
        <taxon>Flavobacteriaceae</taxon>
        <taxon>Psychroserpens</taxon>
    </lineage>
</organism>
<name>A0ABW5ZT16_9FLAO</name>
<reference evidence="3" key="1">
    <citation type="journal article" date="2019" name="Int. J. Syst. Evol. Microbiol.">
        <title>The Global Catalogue of Microorganisms (GCM) 10K type strain sequencing project: providing services to taxonomists for standard genome sequencing and annotation.</title>
        <authorList>
            <consortium name="The Broad Institute Genomics Platform"/>
            <consortium name="The Broad Institute Genome Sequencing Center for Infectious Disease"/>
            <person name="Wu L."/>
            <person name="Ma J."/>
        </authorList>
    </citation>
    <scope>NUCLEOTIDE SEQUENCE [LARGE SCALE GENOMIC DNA]</scope>
    <source>
        <strain evidence="3">KCTC 32514</strain>
    </source>
</reference>
<dbReference type="InterPro" id="IPR025992">
    <property type="entry name" value="Haem-bd"/>
</dbReference>
<dbReference type="SUPFAM" id="SSF46626">
    <property type="entry name" value="Cytochrome c"/>
    <property type="match status" value="1"/>
</dbReference>